<keyword evidence="9" id="KW-0808">Transferase</keyword>
<keyword evidence="13" id="KW-0067">ATP-binding</keyword>
<dbReference type="EnsemblPlants" id="AET4Gv20592900.2">
    <property type="protein sequence ID" value="AET4Gv20592900.2"/>
    <property type="gene ID" value="AET4Gv20592900"/>
</dbReference>
<comment type="similarity">
    <text evidence="5">Belongs to the ITPK1 family.</text>
</comment>
<dbReference type="Gramene" id="AET4Gv20592900.2">
    <property type="protein sequence ID" value="AET4Gv20592900.2"/>
    <property type="gene ID" value="AET4Gv20592900"/>
</dbReference>
<evidence type="ECO:0000256" key="8">
    <source>
        <dbReference type="ARBA" id="ARBA00012072"/>
    </source>
</evidence>
<dbReference type="GO" id="GO:0005737">
    <property type="term" value="C:cytoplasm"/>
    <property type="evidence" value="ECO:0007669"/>
    <property type="project" value="TreeGrafter"/>
</dbReference>
<proteinExistence type="inferred from homology"/>
<dbReference type="Pfam" id="PF05770">
    <property type="entry name" value="Ins134_P3_kin"/>
    <property type="match status" value="1"/>
</dbReference>
<evidence type="ECO:0000256" key="6">
    <source>
        <dbReference type="ARBA" id="ARBA00011245"/>
    </source>
</evidence>
<keyword evidence="12" id="KW-0418">Kinase</keyword>
<dbReference type="STRING" id="200361.A0A453IKJ6"/>
<evidence type="ECO:0000256" key="5">
    <source>
        <dbReference type="ARBA" id="ARBA00009601"/>
    </source>
</evidence>
<dbReference type="PANTHER" id="PTHR14217:SF7">
    <property type="entry name" value="INOSITOL-TETRAKISPHOSPHATE 1-KINASE 2"/>
    <property type="match status" value="1"/>
</dbReference>
<dbReference type="AlphaFoldDB" id="A0A453IKJ6"/>
<dbReference type="Proteomes" id="UP000015105">
    <property type="component" value="Chromosome 4D"/>
</dbReference>
<protein>
    <recommendedName>
        <fullName evidence="15">Inositol-tetrakisphosphate 1-kinase 2</fullName>
        <ecNumber evidence="8">2.7.1.134</ecNumber>
        <ecNumber evidence="7">2.7.1.159</ecNumber>
    </recommendedName>
    <alternativeName>
        <fullName evidence="16">Inositol 1,3,4-trisphosphate 5/6-kinase 2</fullName>
    </alternativeName>
</protein>
<reference evidence="19" key="4">
    <citation type="submission" date="2019-03" db="UniProtKB">
        <authorList>
            <consortium name="EnsemblPlants"/>
        </authorList>
    </citation>
    <scope>IDENTIFICATION</scope>
</reference>
<dbReference type="GO" id="GO:0052725">
    <property type="term" value="F:inositol-1,3,4-trisphosphate 6-kinase activity"/>
    <property type="evidence" value="ECO:0007669"/>
    <property type="project" value="InterPro"/>
</dbReference>
<evidence type="ECO:0000256" key="1">
    <source>
        <dbReference type="ARBA" id="ARBA00000084"/>
    </source>
</evidence>
<feature type="domain" description="Inositol 1,3,4-trisphosphate 5/6-kinase ATP-grasp" evidence="17">
    <location>
        <begin position="269"/>
        <end position="463"/>
    </location>
</feature>
<reference evidence="20" key="1">
    <citation type="journal article" date="2014" name="Science">
        <title>Ancient hybridizations among the ancestral genomes of bread wheat.</title>
        <authorList>
            <consortium name="International Wheat Genome Sequencing Consortium,"/>
            <person name="Marcussen T."/>
            <person name="Sandve S.R."/>
            <person name="Heier L."/>
            <person name="Spannagl M."/>
            <person name="Pfeifer M."/>
            <person name="Jakobsen K.S."/>
            <person name="Wulff B.B."/>
            <person name="Steuernagel B."/>
            <person name="Mayer K.F."/>
            <person name="Olsen O.A."/>
        </authorList>
    </citation>
    <scope>NUCLEOTIDE SEQUENCE [LARGE SCALE GENOMIC DNA]</scope>
    <source>
        <strain evidence="20">cv. AL8/78</strain>
    </source>
</reference>
<dbReference type="Gene3D" id="3.30.1490.220">
    <property type="match status" value="1"/>
</dbReference>
<accession>A0A453IKJ6</accession>
<keyword evidence="20" id="KW-1185">Reference proteome</keyword>
<reference evidence="19" key="3">
    <citation type="journal article" date="2017" name="Nature">
        <title>Genome sequence of the progenitor of the wheat D genome Aegilops tauschii.</title>
        <authorList>
            <person name="Luo M.C."/>
            <person name="Gu Y.Q."/>
            <person name="Puiu D."/>
            <person name="Wang H."/>
            <person name="Twardziok S.O."/>
            <person name="Deal K.R."/>
            <person name="Huo N."/>
            <person name="Zhu T."/>
            <person name="Wang L."/>
            <person name="Wang Y."/>
            <person name="McGuire P.E."/>
            <person name="Liu S."/>
            <person name="Long H."/>
            <person name="Ramasamy R.K."/>
            <person name="Rodriguez J.C."/>
            <person name="Van S.L."/>
            <person name="Yuan L."/>
            <person name="Wang Z."/>
            <person name="Xia Z."/>
            <person name="Xiao L."/>
            <person name="Anderson O.D."/>
            <person name="Ouyang S."/>
            <person name="Liang Y."/>
            <person name="Zimin A.V."/>
            <person name="Pertea G."/>
            <person name="Qi P."/>
            <person name="Bennetzen J.L."/>
            <person name="Dai X."/>
            <person name="Dawson M.W."/>
            <person name="Muller H.G."/>
            <person name="Kugler K."/>
            <person name="Rivarola-Duarte L."/>
            <person name="Spannagl M."/>
            <person name="Mayer K.F.X."/>
            <person name="Lu F.H."/>
            <person name="Bevan M.W."/>
            <person name="Leroy P."/>
            <person name="Li P."/>
            <person name="You F.M."/>
            <person name="Sun Q."/>
            <person name="Liu Z."/>
            <person name="Lyons E."/>
            <person name="Wicker T."/>
            <person name="Salzberg S.L."/>
            <person name="Devos K.M."/>
            <person name="Dvorak J."/>
        </authorList>
    </citation>
    <scope>NUCLEOTIDE SEQUENCE [LARGE SCALE GENOMIC DNA]</scope>
    <source>
        <strain evidence="19">cv. AL8/78</strain>
    </source>
</reference>
<dbReference type="GO" id="GO:0047484">
    <property type="term" value="P:regulation of response to osmotic stress"/>
    <property type="evidence" value="ECO:0007669"/>
    <property type="project" value="EnsemblPlants"/>
</dbReference>
<evidence type="ECO:0000256" key="4">
    <source>
        <dbReference type="ARBA" id="ARBA00001946"/>
    </source>
</evidence>
<evidence type="ECO:0000256" key="16">
    <source>
        <dbReference type="ARBA" id="ARBA00077641"/>
    </source>
</evidence>
<dbReference type="InterPro" id="IPR040464">
    <property type="entry name" value="InsP(3)kin_ATP-grasp"/>
</dbReference>
<evidence type="ECO:0000259" key="18">
    <source>
        <dbReference type="Pfam" id="PF17927"/>
    </source>
</evidence>
<keyword evidence="14" id="KW-0460">Magnesium</keyword>
<dbReference type="GO" id="GO:0000287">
    <property type="term" value="F:magnesium ion binding"/>
    <property type="evidence" value="ECO:0007669"/>
    <property type="project" value="InterPro"/>
</dbReference>
<evidence type="ECO:0000313" key="19">
    <source>
        <dbReference type="EnsemblPlants" id="AET4Gv20592900.2"/>
    </source>
</evidence>
<keyword evidence="10" id="KW-0479">Metal-binding</keyword>
<keyword evidence="11" id="KW-0547">Nucleotide-binding</keyword>
<comment type="subunit">
    <text evidence="6">Monomer.</text>
</comment>
<evidence type="ECO:0000256" key="10">
    <source>
        <dbReference type="ARBA" id="ARBA00022723"/>
    </source>
</evidence>
<evidence type="ECO:0000313" key="20">
    <source>
        <dbReference type="Proteomes" id="UP000015105"/>
    </source>
</evidence>
<evidence type="ECO:0000256" key="3">
    <source>
        <dbReference type="ARBA" id="ARBA00000680"/>
    </source>
</evidence>
<evidence type="ECO:0000259" key="17">
    <source>
        <dbReference type="Pfam" id="PF05770"/>
    </source>
</evidence>
<dbReference type="GO" id="GO:0047325">
    <property type="term" value="F:inositol-3,4,5,6-tetrakisphosphate 1-kinase activity"/>
    <property type="evidence" value="ECO:0007669"/>
    <property type="project" value="UniProtKB-EC"/>
</dbReference>
<dbReference type="InterPro" id="IPR041429">
    <property type="entry name" value="ITPK1_N"/>
</dbReference>
<dbReference type="EC" id="2.7.1.159" evidence="7"/>
<dbReference type="InterPro" id="IPR008656">
    <property type="entry name" value="Inositol_tetrakis-P_1-kinase"/>
</dbReference>
<reference evidence="20" key="2">
    <citation type="journal article" date="2017" name="Nat. Plants">
        <title>The Aegilops tauschii genome reveals multiple impacts of transposons.</title>
        <authorList>
            <person name="Zhao G."/>
            <person name="Zou C."/>
            <person name="Li K."/>
            <person name="Wang K."/>
            <person name="Li T."/>
            <person name="Gao L."/>
            <person name="Zhang X."/>
            <person name="Wang H."/>
            <person name="Yang Z."/>
            <person name="Liu X."/>
            <person name="Jiang W."/>
            <person name="Mao L."/>
            <person name="Kong X."/>
            <person name="Jiao Y."/>
            <person name="Jia J."/>
        </authorList>
    </citation>
    <scope>NUCLEOTIDE SEQUENCE [LARGE SCALE GENOMIC DNA]</scope>
    <source>
        <strain evidence="20">cv. AL8/78</strain>
    </source>
</reference>
<dbReference type="FunFam" id="3.30.1490.220:FF:000002">
    <property type="entry name" value="Inositol-tetrakisphosphate 1-kinase"/>
    <property type="match status" value="1"/>
</dbReference>
<evidence type="ECO:0000256" key="2">
    <source>
        <dbReference type="ARBA" id="ARBA00000399"/>
    </source>
</evidence>
<dbReference type="SUPFAM" id="SSF56059">
    <property type="entry name" value="Glutathione synthetase ATP-binding domain-like"/>
    <property type="match status" value="1"/>
</dbReference>
<name>A0A453IKJ6_AEGTS</name>
<evidence type="ECO:0000256" key="12">
    <source>
        <dbReference type="ARBA" id="ARBA00022777"/>
    </source>
</evidence>
<evidence type="ECO:0000256" key="14">
    <source>
        <dbReference type="ARBA" id="ARBA00022842"/>
    </source>
</evidence>
<dbReference type="FunFam" id="3.40.50.11370:FF:000002">
    <property type="entry name" value="Inositol-tetrakisphosphate 1-kinase"/>
    <property type="match status" value="1"/>
</dbReference>
<dbReference type="Pfam" id="PF17927">
    <property type="entry name" value="Ins134_P3_kin_N"/>
    <property type="match status" value="1"/>
</dbReference>
<comment type="catalytic activity">
    <reaction evidence="3">
        <text>1D-myo-inositol 1,3,4-trisphosphate + ATP = 1D-myo-inositol 1,3,4,5-tetrakisphosphate + ADP + H(+)</text>
        <dbReference type="Rhea" id="RHEA:13253"/>
        <dbReference type="ChEBI" id="CHEBI:15378"/>
        <dbReference type="ChEBI" id="CHEBI:30616"/>
        <dbReference type="ChEBI" id="CHEBI:57895"/>
        <dbReference type="ChEBI" id="CHEBI:58414"/>
        <dbReference type="ChEBI" id="CHEBI:456216"/>
        <dbReference type="EC" id="2.7.1.159"/>
    </reaction>
</comment>
<evidence type="ECO:0000256" key="11">
    <source>
        <dbReference type="ARBA" id="ARBA00022741"/>
    </source>
</evidence>
<dbReference type="PANTHER" id="PTHR14217">
    <property type="entry name" value="INOSITOL-TETRAKISPHOSPHATE 1-KINASE"/>
    <property type="match status" value="1"/>
</dbReference>
<evidence type="ECO:0000256" key="15">
    <source>
        <dbReference type="ARBA" id="ARBA00073911"/>
    </source>
</evidence>
<dbReference type="EC" id="2.7.1.134" evidence="8"/>
<dbReference type="GO" id="GO:0052726">
    <property type="term" value="F:inositol-1,3,4-trisphosphate 5-kinase activity"/>
    <property type="evidence" value="ECO:0007669"/>
    <property type="project" value="InterPro"/>
</dbReference>
<dbReference type="Gene3D" id="3.40.50.11370">
    <property type="match status" value="1"/>
</dbReference>
<evidence type="ECO:0000256" key="9">
    <source>
        <dbReference type="ARBA" id="ARBA00022679"/>
    </source>
</evidence>
<organism evidence="19 20">
    <name type="scientific">Aegilops tauschii subsp. strangulata</name>
    <name type="common">Goatgrass</name>
    <dbReference type="NCBI Taxonomy" id="200361"/>
    <lineage>
        <taxon>Eukaryota</taxon>
        <taxon>Viridiplantae</taxon>
        <taxon>Streptophyta</taxon>
        <taxon>Embryophyta</taxon>
        <taxon>Tracheophyta</taxon>
        <taxon>Spermatophyta</taxon>
        <taxon>Magnoliopsida</taxon>
        <taxon>Liliopsida</taxon>
        <taxon>Poales</taxon>
        <taxon>Poaceae</taxon>
        <taxon>BOP clade</taxon>
        <taxon>Pooideae</taxon>
        <taxon>Triticodae</taxon>
        <taxon>Triticeae</taxon>
        <taxon>Triticinae</taxon>
        <taxon>Aegilops</taxon>
    </lineage>
</organism>
<feature type="domain" description="Inositol-tetrakisphosphate 1-kinase N-terminal" evidence="18">
    <location>
        <begin position="168"/>
        <end position="247"/>
    </location>
</feature>
<comment type="catalytic activity">
    <reaction evidence="2">
        <text>1D-myo-inositol 1,3,4-trisphosphate + ATP = 1D-myo-inositol 1,3,4,6-tetrakisphosphate + ADP + H(+)</text>
        <dbReference type="Rhea" id="RHEA:20940"/>
        <dbReference type="ChEBI" id="CHEBI:15378"/>
        <dbReference type="ChEBI" id="CHEBI:30616"/>
        <dbReference type="ChEBI" id="CHEBI:57660"/>
        <dbReference type="ChEBI" id="CHEBI:58414"/>
        <dbReference type="ChEBI" id="CHEBI:456216"/>
        <dbReference type="EC" id="2.7.1.159"/>
    </reaction>
</comment>
<dbReference type="GO" id="GO:0005524">
    <property type="term" value="F:ATP binding"/>
    <property type="evidence" value="ECO:0007669"/>
    <property type="project" value="UniProtKB-KW"/>
</dbReference>
<comment type="cofactor">
    <cofactor evidence="4">
        <name>Mg(2+)</name>
        <dbReference type="ChEBI" id="CHEBI:18420"/>
    </cofactor>
</comment>
<evidence type="ECO:0000256" key="13">
    <source>
        <dbReference type="ARBA" id="ARBA00022840"/>
    </source>
</evidence>
<evidence type="ECO:0000256" key="7">
    <source>
        <dbReference type="ARBA" id="ARBA00012017"/>
    </source>
</evidence>
<reference evidence="19" key="5">
    <citation type="journal article" date="2021" name="G3 (Bethesda)">
        <title>Aegilops tauschii genome assembly Aet v5.0 features greater sequence contiguity and improved annotation.</title>
        <authorList>
            <person name="Wang L."/>
            <person name="Zhu T."/>
            <person name="Rodriguez J.C."/>
            <person name="Deal K.R."/>
            <person name="Dubcovsky J."/>
            <person name="McGuire P.E."/>
            <person name="Lux T."/>
            <person name="Spannagl M."/>
            <person name="Mayer K.F.X."/>
            <person name="Baldrich P."/>
            <person name="Meyers B.C."/>
            <person name="Huo N."/>
            <person name="Gu Y.Q."/>
            <person name="Zhou H."/>
            <person name="Devos K.M."/>
            <person name="Bennetzen J.L."/>
            <person name="Unver T."/>
            <person name="Budak H."/>
            <person name="Gulick P.J."/>
            <person name="Galiba G."/>
            <person name="Kalapos B."/>
            <person name="Nelson D.R."/>
            <person name="Li P."/>
            <person name="You F.M."/>
            <person name="Luo M.C."/>
            <person name="Dvorak J."/>
        </authorList>
    </citation>
    <scope>NUCLEOTIDE SEQUENCE [LARGE SCALE GENOMIC DNA]</scope>
    <source>
        <strain evidence="19">cv. AL8/78</strain>
    </source>
</reference>
<comment type="catalytic activity">
    <reaction evidence="1">
        <text>1D-myo-inositol 3,4,5,6-tetrakisphosphate + ATP = 1D-myo-inositol 1,3,4,5,6-pentakisphosphate + ADP + H(+)</text>
        <dbReference type="Rhea" id="RHEA:12452"/>
        <dbReference type="ChEBI" id="CHEBI:15378"/>
        <dbReference type="ChEBI" id="CHEBI:30616"/>
        <dbReference type="ChEBI" id="CHEBI:57539"/>
        <dbReference type="ChEBI" id="CHEBI:57733"/>
        <dbReference type="ChEBI" id="CHEBI:456216"/>
        <dbReference type="EC" id="2.7.1.134"/>
    </reaction>
</comment>
<dbReference type="GO" id="GO:0032957">
    <property type="term" value="P:inositol trisphosphate metabolic process"/>
    <property type="evidence" value="ECO:0007669"/>
    <property type="project" value="InterPro"/>
</dbReference>
<sequence length="477" mass="52905">VASPNSYCTEKVTRLSTTVDVRQIILRPSINHSLTFSSLRRLQIPGRSVLVLPLPLVSPLIKAPENNFPLPNPPDIAPLPHPSKLSRAREASALLDPPFAWTFDPPRISHHFGFIGHLWRQLGIGLAGMRLHGDVSDDEEEGAVMDPALLSSSSPPAGAAAAAASRLVVGYALTKKKVKSFLQPKLLLLARKKGISFIPIDETRPLSEQGPFDIILHKKTSKEWQRFLEDYHEVHPEVTVLDPPNAIEHLNNRQSMLEEVADLNLSSFYEEVCTPRQLVIMKDPSSIPTAVAMAGLTLPLVAKPLVVDGTSKSHELSLAYDEASLPMLDPPLVLQEFVNHGGILFKVYIIGEAIQVVRRFSLPDVNTYDLLNNVGIYRLPRVSCAAASADHADLDPRIAELPPRPLLEKLGRELRGRLGLRLFNIDMIRELGANDRYYIIDINYFPGYGKMPGYEHIFTDFLQSLGQNKYQRCLSGG</sequence>